<dbReference type="Pfam" id="PF00364">
    <property type="entry name" value="Biotin_lipoyl"/>
    <property type="match status" value="1"/>
</dbReference>
<evidence type="ECO:0000313" key="3">
    <source>
        <dbReference type="EMBL" id="ORE88499.1"/>
    </source>
</evidence>
<dbReference type="PANTHER" id="PTHR45266">
    <property type="entry name" value="OXALOACETATE DECARBOXYLASE ALPHA CHAIN"/>
    <property type="match status" value="1"/>
</dbReference>
<evidence type="ECO:0000313" key="4">
    <source>
        <dbReference type="Proteomes" id="UP000192342"/>
    </source>
</evidence>
<gene>
    <name evidence="3" type="ORF">ATO7_01450</name>
</gene>
<dbReference type="PANTHER" id="PTHR45266:SF3">
    <property type="entry name" value="OXALOACETATE DECARBOXYLASE ALPHA CHAIN"/>
    <property type="match status" value="1"/>
</dbReference>
<accession>A0A1Y1SH30</accession>
<dbReference type="PROSITE" id="PS50968">
    <property type="entry name" value="BIOTINYL_LIPOYL"/>
    <property type="match status" value="1"/>
</dbReference>
<comment type="caution">
    <text evidence="3">The sequence shown here is derived from an EMBL/GenBank/DDBJ whole genome shotgun (WGS) entry which is preliminary data.</text>
</comment>
<evidence type="ECO:0000259" key="2">
    <source>
        <dbReference type="PROSITE" id="PS50968"/>
    </source>
</evidence>
<dbReference type="SUPFAM" id="SSF51230">
    <property type="entry name" value="Single hybrid motif"/>
    <property type="match status" value="1"/>
</dbReference>
<dbReference type="AlphaFoldDB" id="A0A1Y1SH30"/>
<protein>
    <submittedName>
        <fullName evidence="3">Acyl-CoA carboxylase biotin/lipoyl carrier</fullName>
    </submittedName>
</protein>
<dbReference type="InterPro" id="IPR000089">
    <property type="entry name" value="Biotin_lipoyl"/>
</dbReference>
<dbReference type="OrthoDB" id="8902504at2"/>
<keyword evidence="1" id="KW-0092">Biotin</keyword>
<dbReference type="Proteomes" id="UP000192342">
    <property type="component" value="Unassembled WGS sequence"/>
</dbReference>
<name>A0A1Y1SH30_9GAMM</name>
<dbReference type="STRING" id="1317117.ATO7_01450"/>
<organism evidence="3 4">
    <name type="scientific">Oceanococcus atlanticus</name>
    <dbReference type="NCBI Taxonomy" id="1317117"/>
    <lineage>
        <taxon>Bacteria</taxon>
        <taxon>Pseudomonadati</taxon>
        <taxon>Pseudomonadota</taxon>
        <taxon>Gammaproteobacteria</taxon>
        <taxon>Chromatiales</taxon>
        <taxon>Oceanococcaceae</taxon>
        <taxon>Oceanococcus</taxon>
    </lineage>
</organism>
<dbReference type="InterPro" id="IPR011053">
    <property type="entry name" value="Single_hybrid_motif"/>
</dbReference>
<proteinExistence type="predicted"/>
<dbReference type="CDD" id="cd06850">
    <property type="entry name" value="biotinyl_domain"/>
    <property type="match status" value="1"/>
</dbReference>
<dbReference type="EMBL" id="AQQV01000001">
    <property type="protein sequence ID" value="ORE88499.1"/>
    <property type="molecule type" value="Genomic_DNA"/>
</dbReference>
<keyword evidence="4" id="KW-1185">Reference proteome</keyword>
<evidence type="ECO:0000256" key="1">
    <source>
        <dbReference type="ARBA" id="ARBA00023267"/>
    </source>
</evidence>
<reference evidence="3 4" key="1">
    <citation type="submission" date="2013-04" db="EMBL/GenBank/DDBJ databases">
        <title>Oceanococcus atlanticus 22II-S10r2 Genome Sequencing.</title>
        <authorList>
            <person name="Lai Q."/>
            <person name="Li G."/>
            <person name="Shao Z."/>
        </authorList>
    </citation>
    <scope>NUCLEOTIDE SEQUENCE [LARGE SCALE GENOMIC DNA]</scope>
    <source>
        <strain evidence="3 4">22II-S10r2</strain>
    </source>
</reference>
<sequence length="176" mass="18962">MRHGFKFQDSEYDVGLSRSADGYRLHRDGEQWPFTLQPSEDGGWILGNRAAGAQVLDHLSVAVDGDDVHIHLDGQTYTLRFEHALERLAQLNEAGAADAIRATMPGSLISLAVASGDSVKKGQTLLVMESMKMETTIVAPRDGIIAEVLVDAGQTFDKDAVLLALEPQDSDAEASA</sequence>
<dbReference type="InterPro" id="IPR050709">
    <property type="entry name" value="Biotin_Carboxyl_Carrier/Decarb"/>
</dbReference>
<dbReference type="RefSeq" id="WP_083559133.1">
    <property type="nucleotide sequence ID" value="NZ_AQQV01000001.1"/>
</dbReference>
<dbReference type="Gene3D" id="2.40.50.100">
    <property type="match status" value="1"/>
</dbReference>
<feature type="domain" description="Lipoyl-binding" evidence="2">
    <location>
        <begin position="91"/>
        <end position="166"/>
    </location>
</feature>
<dbReference type="FunFam" id="2.40.50.100:FF:000003">
    <property type="entry name" value="Acetyl-CoA carboxylase biotin carboxyl carrier protein"/>
    <property type="match status" value="1"/>
</dbReference>